<dbReference type="Gene3D" id="4.10.240.10">
    <property type="entry name" value="Zn(2)-C6 fungal-type DNA-binding domain"/>
    <property type="match status" value="1"/>
</dbReference>
<dbReference type="GO" id="GO:0006351">
    <property type="term" value="P:DNA-templated transcription"/>
    <property type="evidence" value="ECO:0007669"/>
    <property type="project" value="InterPro"/>
</dbReference>
<dbReference type="EMBL" id="JAGMUV010000014">
    <property type="protein sequence ID" value="KAH7134420.1"/>
    <property type="molecule type" value="Genomic_DNA"/>
</dbReference>
<comment type="caution">
    <text evidence="5">The sequence shown here is derived from an EMBL/GenBank/DDBJ whole genome shotgun (WGS) entry which is preliminary data.</text>
</comment>
<dbReference type="PANTHER" id="PTHR47425:SF2">
    <property type="entry name" value="FARB-RELATED"/>
    <property type="match status" value="1"/>
</dbReference>
<dbReference type="CDD" id="cd00067">
    <property type="entry name" value="GAL4"/>
    <property type="match status" value="1"/>
</dbReference>
<feature type="domain" description="Zn(2)-C6 fungal-type" evidence="4">
    <location>
        <begin position="30"/>
        <end position="62"/>
    </location>
</feature>
<gene>
    <name evidence="5" type="ORF">EDB81DRAFT_803860</name>
</gene>
<dbReference type="PROSITE" id="PS50048">
    <property type="entry name" value="ZN2_CY6_FUNGAL_2"/>
    <property type="match status" value="1"/>
</dbReference>
<keyword evidence="2" id="KW-0539">Nucleus</keyword>
<sequence>MEPKHQAANMQDSEMSEINNAAKRTRASKACLTCRRRKVRCTLSRTGWPCVNCSVDGHDCVVVDRANRRVSRRKSGLIDKADEGRSTAEEEKAPTPKSTTASQSSLNERDGLEIPLAEDTAMNRRPSYCKPTKAHSQSGEDTITSTKNASGNAEAETAGFGHVEDQISSRPLPNEVLDGYVAPTMPSDHPHLYYQQIPFKSEVSYQTYSFIAISNLSYLPAEDIDYLDFKRCFTVPARPLLDEFVQQYFRYVHPLLPVLNEAVFWDMYQCESESASLWGVRIPLIVLQAMLFSASAFVSPKTLELLGYPNIRAARKSLYNRAKSLYDLETESSRLHVAQAALLLSYWSPSIAKAASRPNTVWLAIAIENARSVKSHQSQRVLVTTEEPDDEQIQTSLKRLWGCCIIRDSLLALSSRRNCRISQDNIDPDSGFILTFVDLAPEIHRSKVYDPATKVHLLTSFLRLGLVCVQLNRVSSILFPYELGSERRFALPPEARVKMESFYVAISEWHKESTAKLSGNGGMGVNVSKTKEALHPSIALFDGLTEVYYSCLKIALANRRMLVLAETPNSAVWDEAACHSDIQKSTRRINECMQKLSDLQLVRFLPVSIVPCTALPLALHLIDCRISTTLPSNSPSPLIKAIKLHESLYEGVDWIAKTIQVMLEQKQIAGLIEAITGTTSDRTDYWEEIVVSYPTYYLRLAMTMDLCLSQGRLPKEGDFPPSLRDSVVNEGIDNPAVLAPSDSGMVGPSLSTVAEAAHSLDHALSQFVLDTGSTRLSTNSTSLSPTGSGATMQTATGMPLEVPMSDDLAREDFVPLSNENAETDLYIPTLSPSIFFED</sequence>
<evidence type="ECO:0000313" key="5">
    <source>
        <dbReference type="EMBL" id="KAH7134420.1"/>
    </source>
</evidence>
<dbReference type="PANTHER" id="PTHR47425">
    <property type="entry name" value="FARB-RELATED"/>
    <property type="match status" value="1"/>
</dbReference>
<protein>
    <recommendedName>
        <fullName evidence="4">Zn(2)-C6 fungal-type domain-containing protein</fullName>
    </recommendedName>
</protein>
<dbReference type="InterPro" id="IPR036864">
    <property type="entry name" value="Zn2-C6_fun-type_DNA-bd_sf"/>
</dbReference>
<dbReference type="InterPro" id="IPR052761">
    <property type="entry name" value="Fungal_Detox/Toxin_TFs"/>
</dbReference>
<dbReference type="GO" id="GO:0008270">
    <property type="term" value="F:zinc ion binding"/>
    <property type="evidence" value="ECO:0007669"/>
    <property type="project" value="InterPro"/>
</dbReference>
<evidence type="ECO:0000256" key="1">
    <source>
        <dbReference type="ARBA" id="ARBA00022723"/>
    </source>
</evidence>
<evidence type="ECO:0000259" key="4">
    <source>
        <dbReference type="PROSITE" id="PS50048"/>
    </source>
</evidence>
<dbReference type="AlphaFoldDB" id="A0A9P9IXC3"/>
<dbReference type="InterPro" id="IPR001138">
    <property type="entry name" value="Zn2Cys6_DnaBD"/>
</dbReference>
<feature type="compositionally biased region" description="Polar residues" evidence="3">
    <location>
        <begin position="96"/>
        <end position="106"/>
    </location>
</feature>
<feature type="compositionally biased region" description="Polar residues" evidence="3">
    <location>
        <begin position="134"/>
        <end position="151"/>
    </location>
</feature>
<feature type="region of interest" description="Disordered" evidence="3">
    <location>
        <begin position="71"/>
        <end position="154"/>
    </location>
</feature>
<organism evidence="5 6">
    <name type="scientific">Dactylonectria macrodidyma</name>
    <dbReference type="NCBI Taxonomy" id="307937"/>
    <lineage>
        <taxon>Eukaryota</taxon>
        <taxon>Fungi</taxon>
        <taxon>Dikarya</taxon>
        <taxon>Ascomycota</taxon>
        <taxon>Pezizomycotina</taxon>
        <taxon>Sordariomycetes</taxon>
        <taxon>Hypocreomycetidae</taxon>
        <taxon>Hypocreales</taxon>
        <taxon>Nectriaceae</taxon>
        <taxon>Dactylonectria</taxon>
    </lineage>
</organism>
<proteinExistence type="predicted"/>
<evidence type="ECO:0000256" key="3">
    <source>
        <dbReference type="SAM" id="MobiDB-lite"/>
    </source>
</evidence>
<dbReference type="CDD" id="cd12148">
    <property type="entry name" value="fungal_TF_MHR"/>
    <property type="match status" value="1"/>
</dbReference>
<name>A0A9P9IXC3_9HYPO</name>
<dbReference type="SUPFAM" id="SSF57701">
    <property type="entry name" value="Zn2/Cys6 DNA-binding domain"/>
    <property type="match status" value="1"/>
</dbReference>
<dbReference type="InterPro" id="IPR007219">
    <property type="entry name" value="XnlR_reg_dom"/>
</dbReference>
<reference evidence="5" key="1">
    <citation type="journal article" date="2021" name="Nat. Commun.">
        <title>Genetic determinants of endophytism in the Arabidopsis root mycobiome.</title>
        <authorList>
            <person name="Mesny F."/>
            <person name="Miyauchi S."/>
            <person name="Thiergart T."/>
            <person name="Pickel B."/>
            <person name="Atanasova L."/>
            <person name="Karlsson M."/>
            <person name="Huettel B."/>
            <person name="Barry K.W."/>
            <person name="Haridas S."/>
            <person name="Chen C."/>
            <person name="Bauer D."/>
            <person name="Andreopoulos W."/>
            <person name="Pangilinan J."/>
            <person name="LaButti K."/>
            <person name="Riley R."/>
            <person name="Lipzen A."/>
            <person name="Clum A."/>
            <person name="Drula E."/>
            <person name="Henrissat B."/>
            <person name="Kohler A."/>
            <person name="Grigoriev I.V."/>
            <person name="Martin F.M."/>
            <person name="Hacquard S."/>
        </authorList>
    </citation>
    <scope>NUCLEOTIDE SEQUENCE</scope>
    <source>
        <strain evidence="5">MPI-CAGE-AT-0147</strain>
    </source>
</reference>
<accession>A0A9P9IXC3</accession>
<keyword evidence="6" id="KW-1185">Reference proteome</keyword>
<feature type="compositionally biased region" description="Basic and acidic residues" evidence="3">
    <location>
        <begin position="76"/>
        <end position="94"/>
    </location>
</feature>
<evidence type="ECO:0000256" key="2">
    <source>
        <dbReference type="ARBA" id="ARBA00023242"/>
    </source>
</evidence>
<dbReference type="Pfam" id="PF04082">
    <property type="entry name" value="Fungal_trans"/>
    <property type="match status" value="1"/>
</dbReference>
<dbReference type="Pfam" id="PF00172">
    <property type="entry name" value="Zn_clus"/>
    <property type="match status" value="1"/>
</dbReference>
<dbReference type="SMART" id="SM00066">
    <property type="entry name" value="GAL4"/>
    <property type="match status" value="1"/>
</dbReference>
<dbReference type="GO" id="GO:0000981">
    <property type="term" value="F:DNA-binding transcription factor activity, RNA polymerase II-specific"/>
    <property type="evidence" value="ECO:0007669"/>
    <property type="project" value="InterPro"/>
</dbReference>
<dbReference type="GO" id="GO:0003677">
    <property type="term" value="F:DNA binding"/>
    <property type="evidence" value="ECO:0007669"/>
    <property type="project" value="InterPro"/>
</dbReference>
<keyword evidence="1" id="KW-0479">Metal-binding</keyword>
<evidence type="ECO:0000313" key="6">
    <source>
        <dbReference type="Proteomes" id="UP000738349"/>
    </source>
</evidence>
<dbReference type="Proteomes" id="UP000738349">
    <property type="component" value="Unassembled WGS sequence"/>
</dbReference>
<dbReference type="OrthoDB" id="5121955at2759"/>
<dbReference type="PROSITE" id="PS00463">
    <property type="entry name" value="ZN2_CY6_FUNGAL_1"/>
    <property type="match status" value="1"/>
</dbReference>